<sequence>MKAVVAGVIALAIAGGGWLGWNKYESSKETEAAAKAVQVSATQAERQMSARTEDGITFAEYFKRSGATIESLDKEIAALETRSWKHKLPERDTAITFIEQCKAIIRSDQADTRLLMKKDSAQEAYDDAQRDLKEADSTHAIDWALKRYQRKSDELLEVLSEQIRHTEESVGKVEKMIAADAAVKAVFGASTGLTQASVNKLKNYIEPEKADDLKENEKTTGPGKPGAS</sequence>
<name>A0A9X4HYJ4_9PSED</name>
<proteinExistence type="predicted"/>
<feature type="region of interest" description="Disordered" evidence="1">
    <location>
        <begin position="207"/>
        <end position="228"/>
    </location>
</feature>
<evidence type="ECO:0000313" key="2">
    <source>
        <dbReference type="EMBL" id="MDD2113795.1"/>
    </source>
</evidence>
<evidence type="ECO:0000256" key="1">
    <source>
        <dbReference type="SAM" id="MobiDB-lite"/>
    </source>
</evidence>
<organism evidence="2 3">
    <name type="scientific">Pseudomonas asiatica</name>
    <dbReference type="NCBI Taxonomy" id="2219225"/>
    <lineage>
        <taxon>Bacteria</taxon>
        <taxon>Pseudomonadati</taxon>
        <taxon>Pseudomonadota</taxon>
        <taxon>Gammaproteobacteria</taxon>
        <taxon>Pseudomonadales</taxon>
        <taxon>Pseudomonadaceae</taxon>
        <taxon>Pseudomonas</taxon>
    </lineage>
</organism>
<accession>A0A9X4HYJ4</accession>
<comment type="caution">
    <text evidence="2">The sequence shown here is derived from an EMBL/GenBank/DDBJ whole genome shotgun (WGS) entry which is preliminary data.</text>
</comment>
<gene>
    <name evidence="2" type="ORF">NP554_18635</name>
</gene>
<evidence type="ECO:0000313" key="3">
    <source>
        <dbReference type="Proteomes" id="UP001150728"/>
    </source>
</evidence>
<dbReference type="AlphaFoldDB" id="A0A9X4HYJ4"/>
<feature type="compositionally biased region" description="Basic and acidic residues" evidence="1">
    <location>
        <begin position="207"/>
        <end position="218"/>
    </location>
</feature>
<dbReference type="Proteomes" id="UP001150728">
    <property type="component" value="Unassembled WGS sequence"/>
</dbReference>
<dbReference type="EMBL" id="JANIAM010000015">
    <property type="protein sequence ID" value="MDD2113795.1"/>
    <property type="molecule type" value="Genomic_DNA"/>
</dbReference>
<protein>
    <submittedName>
        <fullName evidence="2">Uncharacterized protein</fullName>
    </submittedName>
</protein>
<dbReference type="RefSeq" id="WP_274120500.1">
    <property type="nucleotide sequence ID" value="NZ_JANIAM010000015.1"/>
</dbReference>
<reference evidence="2" key="1">
    <citation type="submission" date="2022-07" db="EMBL/GenBank/DDBJ databases">
        <title>Multi-strain Analysis of Pseudomonas putida Reveals Metabolic and Genetic Diversity.</title>
        <authorList>
            <person name="Monk J.M."/>
        </authorList>
    </citation>
    <scope>NUCLEOTIDE SEQUENCE</scope>
    <source>
        <strain evidence="2">17633</strain>
    </source>
</reference>